<feature type="chain" id="PRO_5029692602" description="Gag protein" evidence="2">
    <location>
        <begin position="20"/>
        <end position="411"/>
    </location>
</feature>
<keyword evidence="4" id="KW-1185">Reference proteome</keyword>
<accession>A0A7J6C2T9</accession>
<sequence length="411" mass="44583">MNEFVALVGHAALHLSVIGLEFVAEATKRPKPAPTTEGGNTDTHLQILAAIQSLSQRMDQFETNRSSSSSLPPSGEGSQCEGTHSDSTEVDDESTMKEEFPTKTLITKVFSAAKIVGLQSPLPDPAPVGGIWEDISQNSSAPCIPVADDYTSMLRTAWKPQFNAGCRRLANARYPTETGLGDMPPVERMIAAWTALGSTRAFNNTRCPRKECAKTDRLVSWSFNAAARATRTGNALAILLAALRKTISTDDQDSRNLVDSALAAHSQLTRDVGEVMSSAILCRRQIWLAQTTLPDAIRGELMNLPVMPGQVFHSDSQEVLDRAERSSTMRETVQRACHKPPTASRQKYRESQGTQQPAWSRRTGSNPAVGQGQSFRAQGRNPATYSQRKSQSQGGIQQGSSRRYAGRGGPA</sequence>
<comment type="caution">
    <text evidence="3">The sequence shown here is derived from an EMBL/GenBank/DDBJ whole genome shotgun (WGS) entry which is preliminary data.</text>
</comment>
<evidence type="ECO:0000313" key="4">
    <source>
        <dbReference type="Proteomes" id="UP000579812"/>
    </source>
</evidence>
<evidence type="ECO:0000313" key="3">
    <source>
        <dbReference type="EMBL" id="KAF4101608.1"/>
    </source>
</evidence>
<feature type="region of interest" description="Disordered" evidence="1">
    <location>
        <begin position="317"/>
        <end position="411"/>
    </location>
</feature>
<feature type="region of interest" description="Disordered" evidence="1">
    <location>
        <begin position="58"/>
        <end position="96"/>
    </location>
</feature>
<evidence type="ECO:0008006" key="5">
    <source>
        <dbReference type="Google" id="ProtNLM"/>
    </source>
</evidence>
<protein>
    <recommendedName>
        <fullName evidence="5">Gag protein</fullName>
    </recommendedName>
</protein>
<reference evidence="3 4" key="1">
    <citation type="submission" date="2020-04" db="EMBL/GenBank/DDBJ databases">
        <title>Chromosome-level genome assembly of a cyprinid fish Onychostoma macrolepis by integration of Nanopore Sequencing, Bionano and Hi-C technology.</title>
        <authorList>
            <person name="Wang D."/>
        </authorList>
    </citation>
    <scope>NUCLEOTIDE SEQUENCE [LARGE SCALE GENOMIC DNA]</scope>
    <source>
        <strain evidence="3">SWU-2019</strain>
        <tissue evidence="3">Muscle</tissue>
    </source>
</reference>
<evidence type="ECO:0000256" key="2">
    <source>
        <dbReference type="SAM" id="SignalP"/>
    </source>
</evidence>
<proteinExistence type="predicted"/>
<feature type="compositionally biased region" description="Low complexity" evidence="1">
    <location>
        <begin position="386"/>
        <end position="403"/>
    </location>
</feature>
<dbReference type="Proteomes" id="UP000579812">
    <property type="component" value="Unassembled WGS sequence"/>
</dbReference>
<feature type="compositionally biased region" description="Polar residues" evidence="1">
    <location>
        <begin position="351"/>
        <end position="385"/>
    </location>
</feature>
<dbReference type="EMBL" id="JAAMOB010000018">
    <property type="protein sequence ID" value="KAF4101608.1"/>
    <property type="molecule type" value="Genomic_DNA"/>
</dbReference>
<feature type="compositionally biased region" description="Basic and acidic residues" evidence="1">
    <location>
        <begin position="317"/>
        <end position="328"/>
    </location>
</feature>
<dbReference type="AlphaFoldDB" id="A0A7J6C2T9"/>
<feature type="compositionally biased region" description="Low complexity" evidence="1">
    <location>
        <begin position="66"/>
        <end position="78"/>
    </location>
</feature>
<organism evidence="3 4">
    <name type="scientific">Onychostoma macrolepis</name>
    <dbReference type="NCBI Taxonomy" id="369639"/>
    <lineage>
        <taxon>Eukaryota</taxon>
        <taxon>Metazoa</taxon>
        <taxon>Chordata</taxon>
        <taxon>Craniata</taxon>
        <taxon>Vertebrata</taxon>
        <taxon>Euteleostomi</taxon>
        <taxon>Actinopterygii</taxon>
        <taxon>Neopterygii</taxon>
        <taxon>Teleostei</taxon>
        <taxon>Ostariophysi</taxon>
        <taxon>Cypriniformes</taxon>
        <taxon>Cyprinidae</taxon>
        <taxon>Acrossocheilinae</taxon>
        <taxon>Onychostoma</taxon>
    </lineage>
</organism>
<evidence type="ECO:0000256" key="1">
    <source>
        <dbReference type="SAM" id="MobiDB-lite"/>
    </source>
</evidence>
<name>A0A7J6C2T9_9TELE</name>
<keyword evidence="2" id="KW-0732">Signal</keyword>
<feature type="signal peptide" evidence="2">
    <location>
        <begin position="1"/>
        <end position="19"/>
    </location>
</feature>
<gene>
    <name evidence="3" type="ORF">G5714_018040</name>
</gene>